<dbReference type="InterPro" id="IPR007621">
    <property type="entry name" value="TPM_dom"/>
</dbReference>
<reference evidence="2 3" key="1">
    <citation type="submission" date="2023-05" db="EMBL/GenBank/DDBJ databases">
        <title>Novel species of genus Flectobacillus isolated from stream in China.</title>
        <authorList>
            <person name="Lu H."/>
        </authorList>
    </citation>
    <scope>NUCLEOTIDE SEQUENCE [LARGE SCALE GENOMIC DNA]</scope>
    <source>
        <strain evidence="2 3">KCTC 42575</strain>
    </source>
</reference>
<keyword evidence="3" id="KW-1185">Reference proteome</keyword>
<dbReference type="PANTHER" id="PTHR30373:SF8">
    <property type="entry name" value="BLL7265 PROTEIN"/>
    <property type="match status" value="1"/>
</dbReference>
<dbReference type="RefSeq" id="WP_095161325.1">
    <property type="nucleotide sequence ID" value="NZ_JASHIF010000016.1"/>
</dbReference>
<evidence type="ECO:0000313" key="3">
    <source>
        <dbReference type="Proteomes" id="UP001236507"/>
    </source>
</evidence>
<dbReference type="PANTHER" id="PTHR30373">
    <property type="entry name" value="UPF0603 PROTEIN YGCG"/>
    <property type="match status" value="1"/>
</dbReference>
<proteinExistence type="predicted"/>
<organism evidence="2 3">
    <name type="scientific">Flectobacillus roseus</name>
    <dbReference type="NCBI Taxonomy" id="502259"/>
    <lineage>
        <taxon>Bacteria</taxon>
        <taxon>Pseudomonadati</taxon>
        <taxon>Bacteroidota</taxon>
        <taxon>Cytophagia</taxon>
        <taxon>Cytophagales</taxon>
        <taxon>Flectobacillaceae</taxon>
        <taxon>Flectobacillus</taxon>
    </lineage>
</organism>
<comment type="caution">
    <text evidence="2">The sequence shown here is derived from an EMBL/GenBank/DDBJ whole genome shotgun (WGS) entry which is preliminary data.</text>
</comment>
<gene>
    <name evidence="2" type="ORF">QM524_17405</name>
</gene>
<evidence type="ECO:0000259" key="1">
    <source>
        <dbReference type="Pfam" id="PF04536"/>
    </source>
</evidence>
<dbReference type="Proteomes" id="UP001236507">
    <property type="component" value="Unassembled WGS sequence"/>
</dbReference>
<name>A0ABT6YC28_9BACT</name>
<dbReference type="Gene3D" id="3.10.310.50">
    <property type="match status" value="1"/>
</dbReference>
<accession>A0ABT6YC28</accession>
<feature type="domain" description="TPM" evidence="1">
    <location>
        <begin position="2"/>
        <end position="114"/>
    </location>
</feature>
<protein>
    <submittedName>
        <fullName evidence="2">TPM domain-containing protein</fullName>
    </submittedName>
</protein>
<dbReference type="EMBL" id="JASHIF010000016">
    <property type="protein sequence ID" value="MDI9860997.1"/>
    <property type="molecule type" value="Genomic_DNA"/>
</dbReference>
<evidence type="ECO:0000313" key="2">
    <source>
        <dbReference type="EMBL" id="MDI9860997.1"/>
    </source>
</evidence>
<sequence>MLLSEEQQSIIVEAIKAAEKETSGEIKVHVEQFCPGDVLERAKAVFAQLELHKTAQRNGVLFYLATVDRKFAILGDKGINDVVPANFWQDIRNDMQSHFVMNQFAAGFAVGIQKSGVALKQFFPYQSDDINEISDEISFGD</sequence>
<dbReference type="Pfam" id="PF04536">
    <property type="entry name" value="TPM_phosphatase"/>
    <property type="match status" value="1"/>
</dbReference>